<dbReference type="InterPro" id="IPR019606">
    <property type="entry name" value="GerMN"/>
</dbReference>
<feature type="domain" description="Lipoprotein LpqB C-terminal" evidence="3">
    <location>
        <begin position="355"/>
        <end position="548"/>
    </location>
</feature>
<name>A0A010ZS07_9ACTN</name>
<dbReference type="Pfam" id="PF10646">
    <property type="entry name" value="Germane"/>
    <property type="match status" value="1"/>
</dbReference>
<keyword evidence="5" id="KW-0449">Lipoprotein</keyword>
<evidence type="ECO:0000256" key="1">
    <source>
        <dbReference type="SAM" id="SignalP"/>
    </source>
</evidence>
<organism evidence="5 6">
    <name type="scientific">Cryptosporangium arvum DSM 44712</name>
    <dbReference type="NCBI Taxonomy" id="927661"/>
    <lineage>
        <taxon>Bacteria</taxon>
        <taxon>Bacillati</taxon>
        <taxon>Actinomycetota</taxon>
        <taxon>Actinomycetes</taxon>
        <taxon>Cryptosporangiales</taxon>
        <taxon>Cryptosporangiaceae</taxon>
        <taxon>Cryptosporangium</taxon>
    </lineage>
</organism>
<keyword evidence="1" id="KW-0732">Signal</keyword>
<dbReference type="RefSeq" id="WP_084700094.1">
    <property type="nucleotide sequence ID" value="NZ_KK073874.1"/>
</dbReference>
<dbReference type="HOGENOM" id="CLU_464397_0_0_11"/>
<dbReference type="EMBL" id="JFBT01000001">
    <property type="protein sequence ID" value="EXG79997.1"/>
    <property type="molecule type" value="Genomic_DNA"/>
</dbReference>
<accession>A0A010ZS07</accession>
<gene>
    <name evidence="5" type="ORF">CryarDRAFT_1052</name>
</gene>
<comment type="caution">
    <text evidence="5">The sequence shown here is derived from an EMBL/GenBank/DDBJ whole genome shotgun (WGS) entry which is preliminary data.</text>
</comment>
<evidence type="ECO:0000313" key="5">
    <source>
        <dbReference type="EMBL" id="EXG79997.1"/>
    </source>
</evidence>
<feature type="signal peptide" evidence="1">
    <location>
        <begin position="1"/>
        <end position="20"/>
    </location>
</feature>
<evidence type="ECO:0000259" key="3">
    <source>
        <dbReference type="Pfam" id="PF10647"/>
    </source>
</evidence>
<evidence type="ECO:0000259" key="4">
    <source>
        <dbReference type="Pfam" id="PF25976"/>
    </source>
</evidence>
<dbReference type="InterPro" id="IPR059026">
    <property type="entry name" value="LpqB_N"/>
</dbReference>
<evidence type="ECO:0000259" key="2">
    <source>
        <dbReference type="Pfam" id="PF10646"/>
    </source>
</evidence>
<dbReference type="AlphaFoldDB" id="A0A010ZS07"/>
<dbReference type="Proteomes" id="UP000021053">
    <property type="component" value="Unassembled WGS sequence"/>
</dbReference>
<feature type="domain" description="GerMN" evidence="2">
    <location>
        <begin position="179"/>
        <end position="295"/>
    </location>
</feature>
<proteinExistence type="predicted"/>
<dbReference type="InterPro" id="IPR018910">
    <property type="entry name" value="LpqB_C"/>
</dbReference>
<feature type="chain" id="PRO_5039097728" evidence="1">
    <location>
        <begin position="21"/>
        <end position="587"/>
    </location>
</feature>
<dbReference type="Pfam" id="PF10647">
    <property type="entry name" value="Gmad1"/>
    <property type="match status" value="1"/>
</dbReference>
<sequence>MARKRLVATALVAIALSSCARVPDSGPAVPVAIPGASQSTDSTITSVNAQLPGPGPDSDESVQAYVNALAVTRNPGPLGDRYLATPAIRNAFSQNPSMVVVRGGIEKSVQEATRDEATATFSANLIGTVDSDGVFEEAENPKWQVQVRLTRIRGIWLFAEPPPLIVPENKFTESFSQETVYFSARPSTITGPTPRLVVPERRWLNEDIGDQITQIVDFVLAGPSEALSQVTENPLPNIKRTSRVAVQDGDLVIELEPQAEAMSRDALDAFVAEVGWSLNGKFSGAVRLNVGGRALDVQGFDARQDLGSWRRYNPAIVQRNLPTFQVQKGTVKVLNDPSARDVHRPYRLGTPVLSRSVRVAAISVDLVRFAVVRDEASGQRLWVGDASGTLQPTLRAPQIGRPSWGGNRATVLVPVGGRLFEVGVGNAGQPSEVQVVGPGGRRLRDITSVRLSIDGVRALIVAGTGVYVGTLTGATGRAPVLSVRPMTVPGVPLDVSWLGPLDAAVAVALPDQQNRVALVRAPVDGSLPEVHGAIPNTGGPVRVSADPTENPESLVLLEVSGKRYVLPARGGTSDIAPAVATAPFYPG</sequence>
<protein>
    <submittedName>
        <fullName evidence="5">Sporulation and spore germination family protein,'beta-propeller protein, lipoprotein LpqB like</fullName>
    </submittedName>
</protein>
<evidence type="ECO:0000313" key="6">
    <source>
        <dbReference type="Proteomes" id="UP000021053"/>
    </source>
</evidence>
<dbReference type="PROSITE" id="PS51257">
    <property type="entry name" value="PROKAR_LIPOPROTEIN"/>
    <property type="match status" value="1"/>
</dbReference>
<dbReference type="OrthoDB" id="3226781at2"/>
<reference evidence="5 6" key="1">
    <citation type="submission" date="2013-07" db="EMBL/GenBank/DDBJ databases">
        <authorList>
            <consortium name="DOE Joint Genome Institute"/>
            <person name="Eisen J."/>
            <person name="Huntemann M."/>
            <person name="Han J."/>
            <person name="Chen A."/>
            <person name="Kyrpides N."/>
            <person name="Mavromatis K."/>
            <person name="Markowitz V."/>
            <person name="Palaniappan K."/>
            <person name="Ivanova N."/>
            <person name="Schaumberg A."/>
            <person name="Pati A."/>
            <person name="Liolios K."/>
            <person name="Nordberg H.P."/>
            <person name="Cantor M.N."/>
            <person name="Hua S.X."/>
            <person name="Woyke T."/>
        </authorList>
    </citation>
    <scope>NUCLEOTIDE SEQUENCE [LARGE SCALE GENOMIC DNA]</scope>
    <source>
        <strain evidence="5 6">DSM 44712</strain>
    </source>
</reference>
<keyword evidence="6" id="KW-1185">Reference proteome</keyword>
<dbReference type="Pfam" id="PF25976">
    <property type="entry name" value="LpqB_N"/>
    <property type="match status" value="1"/>
</dbReference>
<feature type="domain" description="Lipoprotein LpqB N-terminal" evidence="4">
    <location>
        <begin position="52"/>
        <end position="168"/>
    </location>
</feature>